<accession>A0A565C186</accession>
<dbReference type="AlphaFoldDB" id="A0A565C186"/>
<dbReference type="GO" id="GO:0030014">
    <property type="term" value="C:CCR4-NOT complex"/>
    <property type="evidence" value="ECO:0007669"/>
    <property type="project" value="InterPro"/>
</dbReference>
<name>A0A565C186_9BRAS</name>
<dbReference type="PANTHER" id="PTHR12262">
    <property type="entry name" value="CCR4-NOT TRANSCRIPTION COMPLEX SUBUNIT 9"/>
    <property type="match status" value="1"/>
</dbReference>
<protein>
    <recommendedName>
        <fullName evidence="3">Cell differentiation protein rcd1</fullName>
    </recommendedName>
</protein>
<dbReference type="InterPro" id="IPR011989">
    <property type="entry name" value="ARM-like"/>
</dbReference>
<comment type="caution">
    <text evidence="1">The sequence shown here is derived from an EMBL/GenBank/DDBJ whole genome shotgun (WGS) entry which is preliminary data.</text>
</comment>
<proteinExistence type="predicted"/>
<dbReference type="Gene3D" id="1.25.10.10">
    <property type="entry name" value="Leucine-rich Repeat Variant"/>
    <property type="match status" value="1"/>
</dbReference>
<dbReference type="GO" id="GO:0006402">
    <property type="term" value="P:mRNA catabolic process"/>
    <property type="evidence" value="ECO:0007669"/>
    <property type="project" value="InterPro"/>
</dbReference>
<gene>
    <name evidence="1" type="ORF">ANE_LOCUS17870</name>
</gene>
<keyword evidence="2" id="KW-1185">Reference proteome</keyword>
<organism evidence="1 2">
    <name type="scientific">Arabis nemorensis</name>
    <dbReference type="NCBI Taxonomy" id="586526"/>
    <lineage>
        <taxon>Eukaryota</taxon>
        <taxon>Viridiplantae</taxon>
        <taxon>Streptophyta</taxon>
        <taxon>Embryophyta</taxon>
        <taxon>Tracheophyta</taxon>
        <taxon>Spermatophyta</taxon>
        <taxon>Magnoliopsida</taxon>
        <taxon>eudicotyledons</taxon>
        <taxon>Gunneridae</taxon>
        <taxon>Pentapetalae</taxon>
        <taxon>rosids</taxon>
        <taxon>malvids</taxon>
        <taxon>Brassicales</taxon>
        <taxon>Brassicaceae</taxon>
        <taxon>Arabideae</taxon>
        <taxon>Arabis</taxon>
    </lineage>
</organism>
<evidence type="ECO:0000313" key="1">
    <source>
        <dbReference type="EMBL" id="VVB07426.1"/>
    </source>
</evidence>
<dbReference type="Proteomes" id="UP000489600">
    <property type="component" value="Unassembled WGS sequence"/>
</dbReference>
<reference evidence="1" key="1">
    <citation type="submission" date="2019-07" db="EMBL/GenBank/DDBJ databases">
        <authorList>
            <person name="Dittberner H."/>
        </authorList>
    </citation>
    <scope>NUCLEOTIDE SEQUENCE [LARGE SCALE GENOMIC DNA]</scope>
</reference>
<dbReference type="EMBL" id="CABITT030000006">
    <property type="protein sequence ID" value="VVB07426.1"/>
    <property type="molecule type" value="Genomic_DNA"/>
</dbReference>
<evidence type="ECO:0008006" key="3">
    <source>
        <dbReference type="Google" id="ProtNLM"/>
    </source>
</evidence>
<dbReference type="InterPro" id="IPR007216">
    <property type="entry name" value="CNOT9"/>
</dbReference>
<evidence type="ECO:0000313" key="2">
    <source>
        <dbReference type="Proteomes" id="UP000489600"/>
    </source>
</evidence>
<dbReference type="Pfam" id="PF04078">
    <property type="entry name" value="Rcd1"/>
    <property type="match status" value="1"/>
</dbReference>
<sequence length="310" mass="35203">MELNLPDSLYEDYSQLTPTWSSGASSSSTPVMATPLSPPPPSLGMIFRWVRDLHDPREVVSGFALHSLANNKNDNEILPLLLWDSPGVVSMLLGEVANSYRHIRHPVFIQHHTIMRLYNVLLLFQCIAHHPETRSKFLRAKLPHYFYPLMEIRYTDRPFDWIRIGALGVIANLLKSPVDEAAIRFLMDTSALNHCTRPIEIGSTESKKIMSTNEGLQYCCVLVDRFFAIDDLLKKVLMHLSTMTTPSSTLLNLVAACYARLSLKPRACDALRRFPPAMLLDGTFANLLAEDTSTDYYRKQLIQNLENREV</sequence>
<dbReference type="OrthoDB" id="1065000at2759"/>